<dbReference type="Proteomes" id="UP000069850">
    <property type="component" value="Chromosome 1"/>
</dbReference>
<dbReference type="EMBL" id="LT158599">
    <property type="protein sequence ID" value="CVK34473.1"/>
    <property type="molecule type" value="Genomic_DNA"/>
</dbReference>
<name>A0A110BIV0_9EURY</name>
<proteinExistence type="predicted"/>
<sequence length="32" mass="3578">MCGGGVGRGWQYLKPEIGRNISPDALWKLDFI</sequence>
<accession>A0A110BIV0</accession>
<protein>
    <submittedName>
        <fullName evidence="1">Uncharacterized protein</fullName>
    </submittedName>
</protein>
<gene>
    <name evidence="1" type="ORF">MMAB1_3260</name>
</gene>
<organism evidence="1 2">
    <name type="scientific">Methanoculleus bourgensis</name>
    <dbReference type="NCBI Taxonomy" id="83986"/>
    <lineage>
        <taxon>Archaea</taxon>
        <taxon>Methanobacteriati</taxon>
        <taxon>Methanobacteriota</taxon>
        <taxon>Stenosarchaea group</taxon>
        <taxon>Methanomicrobia</taxon>
        <taxon>Methanomicrobiales</taxon>
        <taxon>Methanomicrobiaceae</taxon>
        <taxon>Methanoculleus</taxon>
    </lineage>
</organism>
<evidence type="ECO:0000313" key="2">
    <source>
        <dbReference type="Proteomes" id="UP000069850"/>
    </source>
</evidence>
<dbReference type="AlphaFoldDB" id="A0A110BIV0"/>
<evidence type="ECO:0000313" key="1">
    <source>
        <dbReference type="EMBL" id="CVK34473.1"/>
    </source>
</evidence>
<dbReference type="KEGG" id="mema:MMAB1_3260"/>
<reference evidence="1 2" key="1">
    <citation type="submission" date="2016-01" db="EMBL/GenBank/DDBJ databases">
        <authorList>
            <person name="Manzoor S."/>
        </authorList>
    </citation>
    <scope>NUCLEOTIDE SEQUENCE [LARGE SCALE GENOMIC DNA]</scope>
    <source>
        <strain evidence="1">Methanoculleus sp MAB1</strain>
    </source>
</reference>